<feature type="domain" description="DUF2169" evidence="2">
    <location>
        <begin position="21"/>
        <end position="108"/>
    </location>
</feature>
<evidence type="ECO:0000256" key="1">
    <source>
        <dbReference type="SAM" id="MobiDB-lite"/>
    </source>
</evidence>
<evidence type="ECO:0000259" key="2">
    <source>
        <dbReference type="Pfam" id="PF09937"/>
    </source>
</evidence>
<proteinExistence type="predicted"/>
<gene>
    <name evidence="3" type="ORF">WL29_18250</name>
</gene>
<evidence type="ECO:0000313" key="4">
    <source>
        <dbReference type="Proteomes" id="UP000060630"/>
    </source>
</evidence>
<dbReference type="RefSeq" id="WP_060029286.1">
    <property type="nucleotide sequence ID" value="NZ_LPBY01000030.1"/>
</dbReference>
<sequence>MEFRNLTPFHALAFSALDTDDREYRVIAMKVAYRVVAVDDRQFVAVVVDDEPYPLCMADQYTGKVGESSVREESDLAPHKPRCDVVVRGNAYAPHGVPAERWPVRIRVSIPVSPPEMDVERPLPLSPGMALNESQREDWERIKQEAKQKHAEASRWQPVLDKALAISGPRYFARDILTLWRGWRLTSPEPASNVNVGWERAFGGRSVVKNPDHETGSDAPAYLINEVCFSNPLGCGWMHHGDLESRKRAGQSIPERLSAPQIETVDGIDRLHVARHPAGELTARMMTQVAGKYGAKPAGFGFIGRAWAPRLPLAGTYDDAWLEKRWPYLPRDFDFGYWNGAPVDQQTPYLPPDARIELWNLTSPERTPTGYMQVDLPGHRPFVLLRFENGYMLPFRMVLDTLIVDTDALLLIATYRIRVPVDAPIRVVEARYETDPSAPLVQVPEQETDRDEQEIIRHGG</sequence>
<accession>A0A106QDG5</accession>
<reference evidence="3 4" key="1">
    <citation type="submission" date="2015-11" db="EMBL/GenBank/DDBJ databases">
        <title>Expanding the genomic diversity of Burkholderia species for the development of highly accurate diagnostics.</title>
        <authorList>
            <person name="Sahl J."/>
            <person name="Keim P."/>
            <person name="Wagner D."/>
        </authorList>
    </citation>
    <scope>NUCLEOTIDE SEQUENCE [LARGE SCALE GENOMIC DNA]</scope>
    <source>
        <strain evidence="3 4">MSMB2087WGS</strain>
    </source>
</reference>
<dbReference type="InterPro" id="IPR018683">
    <property type="entry name" value="DUF2169"/>
</dbReference>
<organism evidence="3 4">
    <name type="scientific">Burkholderia ubonensis</name>
    <dbReference type="NCBI Taxonomy" id="101571"/>
    <lineage>
        <taxon>Bacteria</taxon>
        <taxon>Pseudomonadati</taxon>
        <taxon>Pseudomonadota</taxon>
        <taxon>Betaproteobacteria</taxon>
        <taxon>Burkholderiales</taxon>
        <taxon>Burkholderiaceae</taxon>
        <taxon>Burkholderia</taxon>
        <taxon>Burkholderia cepacia complex</taxon>
    </lineage>
</organism>
<name>A0A106QDG5_9BURK</name>
<evidence type="ECO:0000313" key="3">
    <source>
        <dbReference type="EMBL" id="KWA84904.1"/>
    </source>
</evidence>
<comment type="caution">
    <text evidence="3">The sequence shown here is derived from an EMBL/GenBank/DDBJ whole genome shotgun (WGS) entry which is preliminary data.</text>
</comment>
<protein>
    <recommendedName>
        <fullName evidence="2">DUF2169 domain-containing protein</fullName>
    </recommendedName>
</protein>
<feature type="domain" description="DUF2169" evidence="2">
    <location>
        <begin position="160"/>
        <end position="416"/>
    </location>
</feature>
<dbReference type="Proteomes" id="UP000060630">
    <property type="component" value="Unassembled WGS sequence"/>
</dbReference>
<dbReference type="EMBL" id="LPHD01000032">
    <property type="protein sequence ID" value="KWA84904.1"/>
    <property type="molecule type" value="Genomic_DNA"/>
</dbReference>
<feature type="region of interest" description="Disordered" evidence="1">
    <location>
        <begin position="438"/>
        <end position="460"/>
    </location>
</feature>
<dbReference type="Pfam" id="PF09937">
    <property type="entry name" value="DUF2169"/>
    <property type="match status" value="2"/>
</dbReference>
<dbReference type="AlphaFoldDB" id="A0A106QDG5"/>